<proteinExistence type="inferred from homology"/>
<dbReference type="InterPro" id="IPR038257">
    <property type="entry name" value="CRISPR-assoc_Cas3_HD_sf"/>
</dbReference>
<dbReference type="InterPro" id="IPR001650">
    <property type="entry name" value="Helicase_C-like"/>
</dbReference>
<evidence type="ECO:0000259" key="10">
    <source>
        <dbReference type="PROSITE" id="PS51192"/>
    </source>
</evidence>
<dbReference type="GO" id="GO:0046872">
    <property type="term" value="F:metal ion binding"/>
    <property type="evidence" value="ECO:0007669"/>
    <property type="project" value="UniProtKB-KW"/>
</dbReference>
<keyword evidence="8" id="KW-0067">ATP-binding</keyword>
<reference evidence="13" key="2">
    <citation type="submission" date="2023-03" db="EMBL/GenBank/DDBJ databases">
        <authorList>
            <person name="Zhang Z."/>
        </authorList>
    </citation>
    <scope>NUCLEOTIDE SEQUENCE</scope>
    <source>
        <strain evidence="13">DSA</strain>
    </source>
</reference>
<dbReference type="Pfam" id="PF01966">
    <property type="entry name" value="HD"/>
    <property type="match status" value="1"/>
</dbReference>
<feature type="domain" description="HD Cas3-type" evidence="12">
    <location>
        <begin position="12"/>
        <end position="172"/>
    </location>
</feature>
<dbReference type="AlphaFoldDB" id="A0AAW7ZJX1"/>
<evidence type="ECO:0000259" key="11">
    <source>
        <dbReference type="PROSITE" id="PS51194"/>
    </source>
</evidence>
<dbReference type="GO" id="GO:0051607">
    <property type="term" value="P:defense response to virus"/>
    <property type="evidence" value="ECO:0007669"/>
    <property type="project" value="UniProtKB-KW"/>
</dbReference>
<dbReference type="CDD" id="cd17930">
    <property type="entry name" value="DEXHc_cas3"/>
    <property type="match status" value="1"/>
</dbReference>
<dbReference type="InterPro" id="IPR027417">
    <property type="entry name" value="P-loop_NTPase"/>
</dbReference>
<keyword evidence="3" id="KW-0540">Nuclease</keyword>
<evidence type="ECO:0000256" key="6">
    <source>
        <dbReference type="ARBA" id="ARBA00022801"/>
    </source>
</evidence>
<dbReference type="SUPFAM" id="SSF52540">
    <property type="entry name" value="P-loop containing nucleoside triphosphate hydrolases"/>
    <property type="match status" value="1"/>
</dbReference>
<dbReference type="PROSITE" id="PS51194">
    <property type="entry name" value="HELICASE_CTER"/>
    <property type="match status" value="1"/>
</dbReference>
<dbReference type="InterPro" id="IPR011545">
    <property type="entry name" value="DEAD/DEAH_box_helicase_dom"/>
</dbReference>
<evidence type="ECO:0000313" key="14">
    <source>
        <dbReference type="Proteomes" id="UP001172911"/>
    </source>
</evidence>
<keyword evidence="4" id="KW-0479">Metal-binding</keyword>
<evidence type="ECO:0000256" key="7">
    <source>
        <dbReference type="ARBA" id="ARBA00022806"/>
    </source>
</evidence>
<dbReference type="RefSeq" id="WP_304544921.1">
    <property type="nucleotide sequence ID" value="NZ_JARPTC010000024.1"/>
</dbReference>
<gene>
    <name evidence="13" type="primary">cas3</name>
    <name evidence="13" type="ORF">P6N53_15990</name>
</gene>
<comment type="similarity">
    <text evidence="2">In the central section; belongs to the CRISPR-associated helicase Cas3 family.</text>
</comment>
<evidence type="ECO:0000256" key="9">
    <source>
        <dbReference type="ARBA" id="ARBA00023118"/>
    </source>
</evidence>
<name>A0AAW7ZJX1_9FIRM</name>
<feature type="domain" description="Helicase ATP-binding" evidence="10">
    <location>
        <begin position="228"/>
        <end position="420"/>
    </location>
</feature>
<comment type="caution">
    <text evidence="13">The sequence shown here is derived from an EMBL/GenBank/DDBJ whole genome shotgun (WGS) entry which is preliminary data.</text>
</comment>
<dbReference type="Pfam" id="PF22590">
    <property type="entry name" value="Cas3-like_C_2"/>
    <property type="match status" value="1"/>
</dbReference>
<organism evidence="13 14">
    <name type="scientific">Desulforamulus aquiferis</name>
    <dbReference type="NCBI Taxonomy" id="1397668"/>
    <lineage>
        <taxon>Bacteria</taxon>
        <taxon>Bacillati</taxon>
        <taxon>Bacillota</taxon>
        <taxon>Clostridia</taxon>
        <taxon>Eubacteriales</taxon>
        <taxon>Peptococcaceae</taxon>
        <taxon>Desulforamulus</taxon>
    </lineage>
</organism>
<keyword evidence="14" id="KW-1185">Reference proteome</keyword>
<evidence type="ECO:0000259" key="12">
    <source>
        <dbReference type="PROSITE" id="PS51643"/>
    </source>
</evidence>
<protein>
    <submittedName>
        <fullName evidence="13">CRISPR-associated helicase Cas3</fullName>
    </submittedName>
</protein>
<dbReference type="GO" id="GO:0016787">
    <property type="term" value="F:hydrolase activity"/>
    <property type="evidence" value="ECO:0007669"/>
    <property type="project" value="UniProtKB-KW"/>
</dbReference>
<keyword evidence="9" id="KW-0051">Antiviral defense</keyword>
<accession>A0AAW7ZJX1</accession>
<reference evidence="13" key="1">
    <citation type="journal article" date="2023" name="J. Hazard. Mater.">
        <title>Anaerobic biodegradation of pyrene and benzo[a]pyrene by a new sulfate-reducing Desulforamulus aquiferis strain DSA.</title>
        <authorList>
            <person name="Zhang Z."/>
            <person name="Sun J."/>
            <person name="Gong X."/>
            <person name="Wang C."/>
            <person name="Wang H."/>
        </authorList>
    </citation>
    <scope>NUCLEOTIDE SEQUENCE</scope>
    <source>
        <strain evidence="13">DSA</strain>
    </source>
</reference>
<keyword evidence="6" id="KW-0378">Hydrolase</keyword>
<dbReference type="PANTHER" id="PTHR24031">
    <property type="entry name" value="RNA HELICASE"/>
    <property type="match status" value="1"/>
</dbReference>
<dbReference type="GO" id="GO:0003676">
    <property type="term" value="F:nucleic acid binding"/>
    <property type="evidence" value="ECO:0007669"/>
    <property type="project" value="InterPro"/>
</dbReference>
<dbReference type="Gene3D" id="3.40.50.300">
    <property type="entry name" value="P-loop containing nucleotide triphosphate hydrolases"/>
    <property type="match status" value="2"/>
</dbReference>
<keyword evidence="5" id="KW-0547">Nucleotide-binding</keyword>
<sequence>MKFYAHSDLEKGKEQWHILKDHLEDTGMLAANFARSFGADNFAYVAGLMHDLGKYSFEFQKRINGQNINVDHSTSGAAEANKRYGRLAVPLAYVIAGHHCGLPDWGTSEEESSLKARLEKKVYDYQAYSREIILPPPNTLKFPTLVPIVGKGFSAQFFIRFLYSCIVDADFLDTERALNSEKSNLRERKYCLKELSNKLEQYIERLCNGAQDTFVNRKRKNILLNCNEKANELPGLFTLTVPTGGGKTLSSLSFALKHAVKYGKERVIYVIPYTSIIEQNAAVFRKILGDENVLEHHSNFSYPQDNYREERAESATDIMQIIKLATENWDMPIIATTNVQFFESLFAARSSRCRKLHNLVNSVIVIDEAQMLPSEFLKPCLSSIMELITNYKSTIVLCTATQPNISKLIPEGVKTIEIIDDPAELYQDFKRVSVKNLGTISDDELEEQLALQEQVLCIVNSKKHARLLYERINGEGAYHLSTRMCPAHRTDILEQVKGRLKAGITCRVVSTQLIEAGVDIDFPVVYRSMAGIDSIAQSAGRCNREGLRPEGKVYVFMPGEKHGIPRGWLNRTATLGKRIIENHEDPLGLEGVKEYFSSLYDIDDSQLDKNNILKEIRELEAYWSFQFRAIEEKFKLIQDNTCSIIIPWDDNCLKILKDARSSPFPGSYLRSLQRYSVQVFEKEFIELNELGILESINGRLFVLKEEMLEGHYSKETGLIPKTESMLLNDTLII</sequence>
<dbReference type="InterPro" id="IPR006483">
    <property type="entry name" value="CRISPR-assoc_Cas3_HD"/>
</dbReference>
<dbReference type="CDD" id="cd09641">
    <property type="entry name" value="Cas3''_I"/>
    <property type="match status" value="1"/>
</dbReference>
<dbReference type="EMBL" id="JARPTC010000024">
    <property type="protein sequence ID" value="MDO7788730.1"/>
    <property type="molecule type" value="Genomic_DNA"/>
</dbReference>
<dbReference type="InterPro" id="IPR006674">
    <property type="entry name" value="HD_domain"/>
</dbReference>
<evidence type="ECO:0000256" key="4">
    <source>
        <dbReference type="ARBA" id="ARBA00022723"/>
    </source>
</evidence>
<dbReference type="GO" id="GO:0004386">
    <property type="term" value="F:helicase activity"/>
    <property type="evidence" value="ECO:0007669"/>
    <property type="project" value="UniProtKB-KW"/>
</dbReference>
<evidence type="ECO:0000256" key="8">
    <source>
        <dbReference type="ARBA" id="ARBA00022840"/>
    </source>
</evidence>
<feature type="domain" description="Helicase C-terminal" evidence="11">
    <location>
        <begin position="444"/>
        <end position="600"/>
    </location>
</feature>
<dbReference type="InterPro" id="IPR006474">
    <property type="entry name" value="Helicase_Cas3_CRISPR-ass_core"/>
</dbReference>
<dbReference type="Pfam" id="PF00270">
    <property type="entry name" value="DEAD"/>
    <property type="match status" value="1"/>
</dbReference>
<evidence type="ECO:0000256" key="2">
    <source>
        <dbReference type="ARBA" id="ARBA00009046"/>
    </source>
</evidence>
<dbReference type="InterPro" id="IPR054712">
    <property type="entry name" value="Cas3-like_dom"/>
</dbReference>
<dbReference type="Gene3D" id="1.10.3210.30">
    <property type="match status" value="1"/>
</dbReference>
<comment type="similarity">
    <text evidence="1">In the N-terminal section; belongs to the CRISPR-associated nuclease Cas3-HD family.</text>
</comment>
<evidence type="ECO:0000256" key="1">
    <source>
        <dbReference type="ARBA" id="ARBA00006847"/>
    </source>
</evidence>
<dbReference type="GO" id="GO:0005524">
    <property type="term" value="F:ATP binding"/>
    <property type="evidence" value="ECO:0007669"/>
    <property type="project" value="UniProtKB-KW"/>
</dbReference>
<dbReference type="SMART" id="SM00487">
    <property type="entry name" value="DEXDc"/>
    <property type="match status" value="1"/>
</dbReference>
<dbReference type="SUPFAM" id="SSF109604">
    <property type="entry name" value="HD-domain/PDEase-like"/>
    <property type="match status" value="1"/>
</dbReference>
<dbReference type="GO" id="GO:0004518">
    <property type="term" value="F:nuclease activity"/>
    <property type="evidence" value="ECO:0007669"/>
    <property type="project" value="UniProtKB-KW"/>
</dbReference>
<evidence type="ECO:0000256" key="5">
    <source>
        <dbReference type="ARBA" id="ARBA00022741"/>
    </source>
</evidence>
<evidence type="ECO:0000313" key="13">
    <source>
        <dbReference type="EMBL" id="MDO7788730.1"/>
    </source>
</evidence>
<dbReference type="NCBIfam" id="TIGR01596">
    <property type="entry name" value="cas3_HD"/>
    <property type="match status" value="1"/>
</dbReference>
<dbReference type="PROSITE" id="PS51643">
    <property type="entry name" value="HD_CAS3"/>
    <property type="match status" value="1"/>
</dbReference>
<dbReference type="NCBIfam" id="TIGR01587">
    <property type="entry name" value="cas3_core"/>
    <property type="match status" value="1"/>
</dbReference>
<dbReference type="Proteomes" id="UP001172911">
    <property type="component" value="Unassembled WGS sequence"/>
</dbReference>
<keyword evidence="7" id="KW-0347">Helicase</keyword>
<dbReference type="PROSITE" id="PS51192">
    <property type="entry name" value="HELICASE_ATP_BIND_1"/>
    <property type="match status" value="1"/>
</dbReference>
<evidence type="ECO:0000256" key="3">
    <source>
        <dbReference type="ARBA" id="ARBA00022722"/>
    </source>
</evidence>
<dbReference type="InterPro" id="IPR014001">
    <property type="entry name" value="Helicase_ATP-bd"/>
</dbReference>